<proteinExistence type="predicted"/>
<feature type="domain" description="4Fe-4S ferredoxin-type" evidence="7">
    <location>
        <begin position="69"/>
        <end position="92"/>
    </location>
</feature>
<keyword evidence="9" id="KW-1185">Reference proteome</keyword>
<protein>
    <recommendedName>
        <fullName evidence="6">Glycolate oxidase iron-sulfur subunit</fullName>
        <ecNumber evidence="6">1.1.99.14</ecNumber>
    </recommendedName>
</protein>
<evidence type="ECO:0000313" key="8">
    <source>
        <dbReference type="EMBL" id="MCU9613496.1"/>
    </source>
</evidence>
<comment type="catalytic activity">
    <reaction evidence="6">
        <text>glycolate + A = glyoxylate + AH2</text>
        <dbReference type="Rhea" id="RHEA:21264"/>
        <dbReference type="ChEBI" id="CHEBI:13193"/>
        <dbReference type="ChEBI" id="CHEBI:17499"/>
        <dbReference type="ChEBI" id="CHEBI:29805"/>
        <dbReference type="ChEBI" id="CHEBI:36655"/>
        <dbReference type="EC" id="1.1.99.14"/>
    </reaction>
</comment>
<dbReference type="GO" id="GO:0046872">
    <property type="term" value="F:metal ion binding"/>
    <property type="evidence" value="ECO:0007669"/>
    <property type="project" value="UniProtKB-UniRule"/>
</dbReference>
<dbReference type="RefSeq" id="WP_263072735.1">
    <property type="nucleotide sequence ID" value="NZ_JAOUSF010000003.1"/>
</dbReference>
<dbReference type="InterPro" id="IPR012257">
    <property type="entry name" value="Glc_ox_4Fe-4S"/>
</dbReference>
<comment type="function">
    <text evidence="6">Component of a complex that catalyzes the oxidation of glycolate to glyoxylate.</text>
</comment>
<name>A0AAE3LN17_9BACI</name>
<dbReference type="EMBL" id="JAOUSF010000003">
    <property type="protein sequence ID" value="MCU9613496.1"/>
    <property type="molecule type" value="Genomic_DNA"/>
</dbReference>
<evidence type="ECO:0000256" key="3">
    <source>
        <dbReference type="ARBA" id="ARBA00022737"/>
    </source>
</evidence>
<evidence type="ECO:0000313" key="9">
    <source>
        <dbReference type="Proteomes" id="UP001209318"/>
    </source>
</evidence>
<gene>
    <name evidence="8" type="ORF">OEV98_07990</name>
</gene>
<evidence type="ECO:0000256" key="2">
    <source>
        <dbReference type="ARBA" id="ARBA00022723"/>
    </source>
</evidence>
<dbReference type="GO" id="GO:0019154">
    <property type="term" value="F:glycolate dehydrogenase activity"/>
    <property type="evidence" value="ECO:0007669"/>
    <property type="project" value="UniProtKB-EC"/>
</dbReference>
<dbReference type="InterPro" id="IPR004017">
    <property type="entry name" value="Cys_rich_dom"/>
</dbReference>
<dbReference type="AlphaFoldDB" id="A0AAE3LN17"/>
<accession>A0AAE3LN17</accession>
<dbReference type="InterPro" id="IPR017900">
    <property type="entry name" value="4Fe4S_Fe_S_CS"/>
</dbReference>
<feature type="domain" description="4Fe-4S ferredoxin-type" evidence="7">
    <location>
        <begin position="14"/>
        <end position="46"/>
    </location>
</feature>
<keyword evidence="4 6" id="KW-0408">Iron</keyword>
<organism evidence="8 9">
    <name type="scientific">Perspicuibacillus lycopersici</name>
    <dbReference type="NCBI Taxonomy" id="1325689"/>
    <lineage>
        <taxon>Bacteria</taxon>
        <taxon>Bacillati</taxon>
        <taxon>Bacillota</taxon>
        <taxon>Bacilli</taxon>
        <taxon>Bacillales</taxon>
        <taxon>Bacillaceae</taxon>
        <taxon>Perspicuibacillus</taxon>
    </lineage>
</organism>
<sequence>MANTSYSERIQQGFIEHVDESKLLDCMRCGFCLPSCPTYIHSNFDESQSPRGRIALMKAVRDGLVPFDDSVEESLDMCLGCRACEPACPAGVEYGSLLESAREVIQKEKKKSVKEKFARKVAFEHLFKEPEKMSKTVGLVRFYQKSGLQKLSRKTHVLSLFPTILKDMESVLPEIEKKNLTVMRGMVFEAKKKATKVAFFTGCLMETIFSKTNKATVQILQQLGCDIVVPQNQVCCGALQGHSGELENARENARRNIDSFLAEEIDYIVNNAGGCGAFLSEYNHLLKDDKEYMEKAKRFSEKIIDITSLIYKLGITKLPLANKKGSLTVTYQDSCHLRNVNGVITEPREILQSIENVNYIELKGADQCCGSAGIYNLIHSEMSMKILDTRMENVQHTNAHIIITTNPGCLLQMKVGIERANLTGKIEALHLIDFLYDYVLDEGKLSLDSRKKEQISIN</sequence>
<dbReference type="EC" id="1.1.99.14" evidence="6"/>
<evidence type="ECO:0000256" key="4">
    <source>
        <dbReference type="ARBA" id="ARBA00023004"/>
    </source>
</evidence>
<keyword evidence="6" id="KW-0249">Electron transport</keyword>
<keyword evidence="1 6" id="KW-0004">4Fe-4S</keyword>
<dbReference type="PROSITE" id="PS00198">
    <property type="entry name" value="4FE4S_FER_1"/>
    <property type="match status" value="2"/>
</dbReference>
<dbReference type="GO" id="GO:0051539">
    <property type="term" value="F:4 iron, 4 sulfur cluster binding"/>
    <property type="evidence" value="ECO:0007669"/>
    <property type="project" value="UniProtKB-UniRule"/>
</dbReference>
<keyword evidence="2 6" id="KW-0479">Metal-binding</keyword>
<dbReference type="PANTHER" id="PTHR32479:SF17">
    <property type="entry name" value="GLYCOLATE OXIDASE IRON-SULFUR SUBUNIT"/>
    <property type="match status" value="1"/>
</dbReference>
<dbReference type="InterPro" id="IPR009051">
    <property type="entry name" value="Helical_ferredxn"/>
</dbReference>
<evidence type="ECO:0000259" key="7">
    <source>
        <dbReference type="PROSITE" id="PS51379"/>
    </source>
</evidence>
<keyword evidence="3" id="KW-0677">Repeat</keyword>
<dbReference type="Pfam" id="PF02754">
    <property type="entry name" value="CCG"/>
    <property type="match status" value="2"/>
</dbReference>
<dbReference type="InterPro" id="IPR017896">
    <property type="entry name" value="4Fe4S_Fe-S-bd"/>
</dbReference>
<dbReference type="SUPFAM" id="SSF46548">
    <property type="entry name" value="alpha-helical ferredoxin"/>
    <property type="match status" value="1"/>
</dbReference>
<dbReference type="PIRSF" id="PIRSF000139">
    <property type="entry name" value="Glc_ox_4Fe-4S"/>
    <property type="match status" value="1"/>
</dbReference>
<evidence type="ECO:0000256" key="1">
    <source>
        <dbReference type="ARBA" id="ARBA00022485"/>
    </source>
</evidence>
<reference evidence="8" key="1">
    <citation type="submission" date="2022-10" db="EMBL/GenBank/DDBJ databases">
        <title>Description of Fervidibacillus gen. nov. in the family Fervidibacillaceae fam. nov. with two species, Fervidibacillus albus sp. nov., and Fervidibacillus halotolerans sp. nov., isolated from tidal flat sediments.</title>
        <authorList>
            <person name="Kwon K.K."/>
            <person name="Yang S.-H."/>
        </authorList>
    </citation>
    <scope>NUCLEOTIDE SEQUENCE</scope>
    <source>
        <strain evidence="8">JCM 19140</strain>
    </source>
</reference>
<evidence type="ECO:0000256" key="6">
    <source>
        <dbReference type="PIRNR" id="PIRNR000139"/>
    </source>
</evidence>
<comment type="catalytic activity">
    <reaction evidence="6">
        <text>(R)-lactate + A = pyruvate + AH2</text>
        <dbReference type="Rhea" id="RHEA:15089"/>
        <dbReference type="ChEBI" id="CHEBI:13193"/>
        <dbReference type="ChEBI" id="CHEBI:15361"/>
        <dbReference type="ChEBI" id="CHEBI:16004"/>
        <dbReference type="ChEBI" id="CHEBI:17499"/>
    </reaction>
</comment>
<dbReference type="Pfam" id="PF13183">
    <property type="entry name" value="Fer4_8"/>
    <property type="match status" value="1"/>
</dbReference>
<comment type="cofactor">
    <cofactor evidence="6">
        <name>[4Fe-4S] cluster</name>
        <dbReference type="ChEBI" id="CHEBI:49883"/>
    </cofactor>
    <text evidence="6">Binds 2 [4Fe-4S] clusters.</text>
</comment>
<dbReference type="Proteomes" id="UP001209318">
    <property type="component" value="Unassembled WGS sequence"/>
</dbReference>
<dbReference type="Gene3D" id="1.10.1060.10">
    <property type="entry name" value="Alpha-helical ferredoxin"/>
    <property type="match status" value="1"/>
</dbReference>
<comment type="caution">
    <text evidence="8">The sequence shown here is derived from an EMBL/GenBank/DDBJ whole genome shotgun (WGS) entry which is preliminary data.</text>
</comment>
<evidence type="ECO:0000256" key="5">
    <source>
        <dbReference type="ARBA" id="ARBA00023014"/>
    </source>
</evidence>
<dbReference type="PANTHER" id="PTHR32479">
    <property type="entry name" value="GLYCOLATE OXIDASE IRON-SULFUR SUBUNIT"/>
    <property type="match status" value="1"/>
</dbReference>
<keyword evidence="5 6" id="KW-0411">Iron-sulfur</keyword>
<dbReference type="PROSITE" id="PS51379">
    <property type="entry name" value="4FE4S_FER_2"/>
    <property type="match status" value="2"/>
</dbReference>
<keyword evidence="6" id="KW-0813">Transport</keyword>